<dbReference type="EMBL" id="WHNX01000028">
    <property type="protein sequence ID" value="MPW26810.1"/>
    <property type="molecule type" value="Genomic_DNA"/>
</dbReference>
<protein>
    <submittedName>
        <fullName evidence="1">Uncharacterized protein</fullName>
    </submittedName>
</protein>
<reference evidence="1 2" key="1">
    <citation type="submission" date="2019-10" db="EMBL/GenBank/DDBJ databases">
        <title>Alkalibaculum tamaniensis sp.nov., a new alkaliphilic acetogen, isolated on methoxylated aromatics from a mud volcano.</title>
        <authorList>
            <person name="Khomyakova M.A."/>
            <person name="Merkel A.Y."/>
            <person name="Bonch-Osmolovskaya E.A."/>
            <person name="Slobodkin A.I."/>
        </authorList>
    </citation>
    <scope>NUCLEOTIDE SEQUENCE [LARGE SCALE GENOMIC DNA]</scope>
    <source>
        <strain evidence="1 2">M08DMB</strain>
    </source>
</reference>
<name>A0A6A7KB97_9FIRM</name>
<organism evidence="1 2">
    <name type="scientific">Alkalibaculum sporogenes</name>
    <dbReference type="NCBI Taxonomy" id="2655001"/>
    <lineage>
        <taxon>Bacteria</taxon>
        <taxon>Bacillati</taxon>
        <taxon>Bacillota</taxon>
        <taxon>Clostridia</taxon>
        <taxon>Eubacteriales</taxon>
        <taxon>Eubacteriaceae</taxon>
        <taxon>Alkalibaculum</taxon>
    </lineage>
</organism>
<gene>
    <name evidence="1" type="ORF">GC105_13560</name>
</gene>
<dbReference type="Proteomes" id="UP000440004">
    <property type="component" value="Unassembled WGS sequence"/>
</dbReference>
<keyword evidence="2" id="KW-1185">Reference proteome</keyword>
<dbReference type="AlphaFoldDB" id="A0A6A7KB97"/>
<sequence>MSDVLIDLIKEFAGNIDSLESTEMFRCINKTCNMRDDIALELTNVISLDKVRLLKKNHDADIKQE</sequence>
<accession>A0A6A7KB97</accession>
<evidence type="ECO:0000313" key="1">
    <source>
        <dbReference type="EMBL" id="MPW26810.1"/>
    </source>
</evidence>
<evidence type="ECO:0000313" key="2">
    <source>
        <dbReference type="Proteomes" id="UP000440004"/>
    </source>
</evidence>
<comment type="caution">
    <text evidence="1">The sequence shown here is derived from an EMBL/GenBank/DDBJ whole genome shotgun (WGS) entry which is preliminary data.</text>
</comment>
<proteinExistence type="predicted"/>
<dbReference type="RefSeq" id="WP_152805805.1">
    <property type="nucleotide sequence ID" value="NZ_WHNX01000028.1"/>
</dbReference>